<proteinExistence type="predicted"/>
<evidence type="ECO:0000256" key="2">
    <source>
        <dbReference type="ARBA" id="ARBA00022723"/>
    </source>
</evidence>
<keyword evidence="2" id="KW-0479">Metal-binding</keyword>
<dbReference type="SUPFAM" id="SSF56300">
    <property type="entry name" value="Metallo-dependent phosphatases"/>
    <property type="match status" value="1"/>
</dbReference>
<comment type="caution">
    <text evidence="4">The sequence shown here is derived from an EMBL/GenBank/DDBJ whole genome shotgun (WGS) entry which is preliminary data.</text>
</comment>
<organism evidence="4 5">
    <name type="scientific">Streblomastix strix</name>
    <dbReference type="NCBI Taxonomy" id="222440"/>
    <lineage>
        <taxon>Eukaryota</taxon>
        <taxon>Metamonada</taxon>
        <taxon>Preaxostyla</taxon>
        <taxon>Oxymonadida</taxon>
        <taxon>Streblomastigidae</taxon>
        <taxon>Streblomastix</taxon>
    </lineage>
</organism>
<dbReference type="EMBL" id="SNRW01012026">
    <property type="protein sequence ID" value="KAA6374374.1"/>
    <property type="molecule type" value="Genomic_DNA"/>
</dbReference>
<keyword evidence="3" id="KW-0464">Manganese</keyword>
<name>A0A5J4UVQ9_9EUKA</name>
<evidence type="ECO:0000313" key="4">
    <source>
        <dbReference type="EMBL" id="KAA6374374.1"/>
    </source>
</evidence>
<comment type="cofactor">
    <cofactor evidence="1">
        <name>Mn(2+)</name>
        <dbReference type="ChEBI" id="CHEBI:29035"/>
    </cofactor>
</comment>
<protein>
    <submittedName>
        <fullName evidence="4">Uncharacterized protein</fullName>
    </submittedName>
</protein>
<accession>A0A5J4UVQ9</accession>
<reference evidence="4 5" key="1">
    <citation type="submission" date="2019-03" db="EMBL/GenBank/DDBJ databases">
        <title>Single cell metagenomics reveals metabolic interactions within the superorganism composed of flagellate Streblomastix strix and complex community of Bacteroidetes bacteria on its surface.</title>
        <authorList>
            <person name="Treitli S.C."/>
            <person name="Kolisko M."/>
            <person name="Husnik F."/>
            <person name="Keeling P."/>
            <person name="Hampl V."/>
        </authorList>
    </citation>
    <scope>NUCLEOTIDE SEQUENCE [LARGE SCALE GENOMIC DNA]</scope>
    <source>
        <strain evidence="4">ST1C</strain>
    </source>
</reference>
<dbReference type="AlphaFoldDB" id="A0A5J4UVQ9"/>
<evidence type="ECO:0000256" key="1">
    <source>
        <dbReference type="ARBA" id="ARBA00001936"/>
    </source>
</evidence>
<evidence type="ECO:0000313" key="5">
    <source>
        <dbReference type="Proteomes" id="UP000324800"/>
    </source>
</evidence>
<dbReference type="Gene3D" id="3.60.21.10">
    <property type="match status" value="1"/>
</dbReference>
<dbReference type="PANTHER" id="PTHR45668:SF5">
    <property type="entry name" value="SERINE_THREONINE-PROTEIN PHOSPHATASE 5"/>
    <property type="match status" value="1"/>
</dbReference>
<dbReference type="OrthoDB" id="445564at2759"/>
<dbReference type="InterPro" id="IPR029052">
    <property type="entry name" value="Metallo-depent_PP-like"/>
</dbReference>
<evidence type="ECO:0000256" key="3">
    <source>
        <dbReference type="ARBA" id="ARBA00023211"/>
    </source>
</evidence>
<dbReference type="PANTHER" id="PTHR45668">
    <property type="entry name" value="SERINE/THREONINE-PROTEIN PHOSPHATASE 5-RELATED"/>
    <property type="match status" value="1"/>
</dbReference>
<gene>
    <name evidence="4" type="ORF">EZS28_030099</name>
</gene>
<dbReference type="InterPro" id="IPR051134">
    <property type="entry name" value="PPP_phosphatase"/>
</dbReference>
<dbReference type="Proteomes" id="UP000324800">
    <property type="component" value="Unassembled WGS sequence"/>
</dbReference>
<sequence>MYRILLQFNKQHGGLFSRKDVSLDEINRINRFTEPGEEVGQLLMAQMLWSDPMEENGWKESIRPFGGAFGPDVTILLNPLISKIRHAQSYEI</sequence>
<dbReference type="GO" id="GO:0046872">
    <property type="term" value="F:metal ion binding"/>
    <property type="evidence" value="ECO:0007669"/>
    <property type="project" value="UniProtKB-KW"/>
</dbReference>